<accession>A0A5E4BI87</accession>
<evidence type="ECO:0000256" key="1">
    <source>
        <dbReference type="SAM" id="Coils"/>
    </source>
</evidence>
<dbReference type="AlphaFoldDB" id="A0A5E4BI87"/>
<reference evidence="2" key="1">
    <citation type="submission" date="2019-04" db="EMBL/GenBank/DDBJ databases">
        <authorList>
            <person name="Alioto T."/>
            <person name="Alioto T."/>
        </authorList>
    </citation>
    <scope>NUCLEOTIDE SEQUENCE [LARGE SCALE GENOMIC DNA]</scope>
</reference>
<evidence type="ECO:0000313" key="3">
    <source>
        <dbReference type="Proteomes" id="UP000335636"/>
    </source>
</evidence>
<dbReference type="EMBL" id="CABDUW010000462">
    <property type="protein sequence ID" value="VTJ69433.1"/>
    <property type="molecule type" value="Genomic_DNA"/>
</dbReference>
<keyword evidence="3" id="KW-1185">Reference proteome</keyword>
<organism evidence="2 3">
    <name type="scientific">Marmota monax</name>
    <name type="common">Woodchuck</name>
    <dbReference type="NCBI Taxonomy" id="9995"/>
    <lineage>
        <taxon>Eukaryota</taxon>
        <taxon>Metazoa</taxon>
        <taxon>Chordata</taxon>
        <taxon>Craniata</taxon>
        <taxon>Vertebrata</taxon>
        <taxon>Euteleostomi</taxon>
        <taxon>Mammalia</taxon>
        <taxon>Eutheria</taxon>
        <taxon>Euarchontoglires</taxon>
        <taxon>Glires</taxon>
        <taxon>Rodentia</taxon>
        <taxon>Sciuromorpha</taxon>
        <taxon>Sciuridae</taxon>
        <taxon>Xerinae</taxon>
        <taxon>Marmotini</taxon>
        <taxon>Marmota</taxon>
    </lineage>
</organism>
<evidence type="ECO:0000313" key="2">
    <source>
        <dbReference type="EMBL" id="VTJ69433.1"/>
    </source>
</evidence>
<protein>
    <submittedName>
        <fullName evidence="2">Uncharacterized protein</fullName>
    </submittedName>
</protein>
<proteinExistence type="predicted"/>
<gene>
    <name evidence="2" type="ORF">MONAX_5E004403</name>
</gene>
<keyword evidence="1" id="KW-0175">Coiled coil</keyword>
<sequence length="88" mass="10434">MVMVEAAGLEGCIRQEFEKLREFLRVEEQAVLDAVAQETRQKKLLADEKMKQLIEETEVLAHEIKRLHMELKEDDVSFLMKHKHRKCQ</sequence>
<dbReference type="Proteomes" id="UP000335636">
    <property type="component" value="Unassembled WGS sequence"/>
</dbReference>
<name>A0A5E4BI87_MARMO</name>
<feature type="coiled-coil region" evidence="1">
    <location>
        <begin position="36"/>
        <end position="74"/>
    </location>
</feature>
<comment type="caution">
    <text evidence="2">The sequence shown here is derived from an EMBL/GenBank/DDBJ whole genome shotgun (WGS) entry which is preliminary data.</text>
</comment>